<organism evidence="1 2">
    <name type="scientific">Mythimna loreyi</name>
    <dbReference type="NCBI Taxonomy" id="667449"/>
    <lineage>
        <taxon>Eukaryota</taxon>
        <taxon>Metazoa</taxon>
        <taxon>Ecdysozoa</taxon>
        <taxon>Arthropoda</taxon>
        <taxon>Hexapoda</taxon>
        <taxon>Insecta</taxon>
        <taxon>Pterygota</taxon>
        <taxon>Neoptera</taxon>
        <taxon>Endopterygota</taxon>
        <taxon>Lepidoptera</taxon>
        <taxon>Glossata</taxon>
        <taxon>Ditrysia</taxon>
        <taxon>Noctuoidea</taxon>
        <taxon>Noctuidae</taxon>
        <taxon>Noctuinae</taxon>
        <taxon>Hadenini</taxon>
        <taxon>Mythimna</taxon>
    </lineage>
</organism>
<dbReference type="Proteomes" id="UP001231649">
    <property type="component" value="Chromosome 31"/>
</dbReference>
<protein>
    <submittedName>
        <fullName evidence="1">Uncharacterized protein</fullName>
    </submittedName>
</protein>
<reference evidence="1" key="1">
    <citation type="submission" date="2023-03" db="EMBL/GenBank/DDBJ databases">
        <title>Chromosome-level genomes of two armyworms, Mythimna separata and Mythimna loreyi, provide insights into the biosynthesis and reception of sex pheromones.</title>
        <authorList>
            <person name="Zhao H."/>
        </authorList>
    </citation>
    <scope>NUCLEOTIDE SEQUENCE</scope>
    <source>
        <strain evidence="1">BeijingLab</strain>
    </source>
</reference>
<proteinExistence type="predicted"/>
<sequence>MLKISYSVLSNDKYSEGSECVSEEGIPGTCVDIHRCMQYVQELKHRSKPKICSFKGEIPIVCCTDCELINDTRNVLVDPYGLHYFKTGNKADDKCLQYSIEEHYACSTFGGMERYLDHEQNCYRYTHAQTRWAEASNAIAGGVNAAIGQYPHMALLGYGEVEASAEWLCGGTLISHRYILTAAHCESTHHLGPVRYIALGIHRRSDPPGTWKLYNVESIIIHPEYKPPSKYHDVALLLTDKRVRFNPLILPACLDTGDTDGMVAYATGWGSLDSRKNLADTLQTVPLKAYSEEECSSFYPPHRLLLHGYNHTTQMCYGDKDEINDTCQGDSGGPLQVTSKFSACVYTVIGVTSHGKSCSFGGGFGVYNRVSYYVPWIEQIVWPE</sequence>
<keyword evidence="2" id="KW-1185">Reference proteome</keyword>
<dbReference type="EMBL" id="CM056807">
    <property type="protein sequence ID" value="KAJ8705455.1"/>
    <property type="molecule type" value="Genomic_DNA"/>
</dbReference>
<gene>
    <name evidence="1" type="ORF">PYW08_012501</name>
</gene>
<accession>A0ACC2Q3Z1</accession>
<comment type="caution">
    <text evidence="1">The sequence shown here is derived from an EMBL/GenBank/DDBJ whole genome shotgun (WGS) entry which is preliminary data.</text>
</comment>
<name>A0ACC2Q3Z1_9NEOP</name>
<evidence type="ECO:0000313" key="2">
    <source>
        <dbReference type="Proteomes" id="UP001231649"/>
    </source>
</evidence>
<evidence type="ECO:0000313" key="1">
    <source>
        <dbReference type="EMBL" id="KAJ8705455.1"/>
    </source>
</evidence>